<reference evidence="1" key="1">
    <citation type="submission" date="2023-08" db="EMBL/GenBank/DDBJ databases">
        <title>A de novo genome assembly of Solanum verrucosum Schlechtendal, a Mexican diploid species geographically isolated from the other diploid A-genome species in potato relatives.</title>
        <authorList>
            <person name="Hosaka K."/>
        </authorList>
    </citation>
    <scope>NUCLEOTIDE SEQUENCE</scope>
    <source>
        <tissue evidence="1">Young leaves</tissue>
    </source>
</reference>
<accession>A0AAF0QA10</accession>
<name>A0AAF0QA10_SOLVR</name>
<proteinExistence type="predicted"/>
<gene>
    <name evidence="1" type="ORF">MTR67_012598</name>
</gene>
<evidence type="ECO:0000313" key="2">
    <source>
        <dbReference type="Proteomes" id="UP001234989"/>
    </source>
</evidence>
<dbReference type="Proteomes" id="UP001234989">
    <property type="component" value="Chromosome 3"/>
</dbReference>
<dbReference type="EMBL" id="CP133614">
    <property type="protein sequence ID" value="WMV19213.1"/>
    <property type="molecule type" value="Genomic_DNA"/>
</dbReference>
<organism evidence="1 2">
    <name type="scientific">Solanum verrucosum</name>
    <dbReference type="NCBI Taxonomy" id="315347"/>
    <lineage>
        <taxon>Eukaryota</taxon>
        <taxon>Viridiplantae</taxon>
        <taxon>Streptophyta</taxon>
        <taxon>Embryophyta</taxon>
        <taxon>Tracheophyta</taxon>
        <taxon>Spermatophyta</taxon>
        <taxon>Magnoliopsida</taxon>
        <taxon>eudicotyledons</taxon>
        <taxon>Gunneridae</taxon>
        <taxon>Pentapetalae</taxon>
        <taxon>asterids</taxon>
        <taxon>lamiids</taxon>
        <taxon>Solanales</taxon>
        <taxon>Solanaceae</taxon>
        <taxon>Solanoideae</taxon>
        <taxon>Solaneae</taxon>
        <taxon>Solanum</taxon>
    </lineage>
</organism>
<keyword evidence="2" id="KW-1185">Reference proteome</keyword>
<protein>
    <submittedName>
        <fullName evidence="1">Uncharacterized protein</fullName>
    </submittedName>
</protein>
<dbReference type="AlphaFoldDB" id="A0AAF0QA10"/>
<evidence type="ECO:0000313" key="1">
    <source>
        <dbReference type="EMBL" id="WMV19213.1"/>
    </source>
</evidence>
<sequence>MLLHTFLGREFYDEYGKLVSKGKKKASLFVPVDHVVAALLGFIIDWDRLNLRLIIKLEMAMRAKKSHTLLPLLPETTSPTQAGEPLGIPGTSTTVPSTSAASTAFSTTAAPRPLLTQAMLFKMGHLAQSADVRASRVEASIPGLIERVISSSLAPIQAELREHR</sequence>